<keyword evidence="5 7" id="KW-0326">Glycosidase</keyword>
<dbReference type="Pfam" id="PF02837">
    <property type="entry name" value="Glyco_hydro_2_N"/>
    <property type="match status" value="1"/>
</dbReference>
<dbReference type="InterPro" id="IPR023230">
    <property type="entry name" value="Glyco_hydro_2_CS"/>
</dbReference>
<name>A0ABX5UKD2_9BURK</name>
<dbReference type="Pfam" id="PF00703">
    <property type="entry name" value="Glyco_hydro_2"/>
    <property type="match status" value="1"/>
</dbReference>
<gene>
    <name evidence="9" type="ORF">FCL38_10390</name>
</gene>
<dbReference type="PRINTS" id="PR00132">
    <property type="entry name" value="GLHYDRLASE2"/>
</dbReference>
<evidence type="ECO:0000256" key="5">
    <source>
        <dbReference type="ARBA" id="ARBA00023295"/>
    </source>
</evidence>
<dbReference type="SUPFAM" id="SSF74650">
    <property type="entry name" value="Galactose mutarotase-like"/>
    <property type="match status" value="1"/>
</dbReference>
<dbReference type="SUPFAM" id="SSF49303">
    <property type="entry name" value="beta-Galactosidase/glucuronidase domain"/>
    <property type="match status" value="2"/>
</dbReference>
<feature type="domain" description="Beta galactosidase small chain/" evidence="8">
    <location>
        <begin position="740"/>
        <end position="983"/>
    </location>
</feature>
<protein>
    <recommendedName>
        <fullName evidence="3 7">Beta-galactosidase</fullName>
        <ecNumber evidence="3 7">3.2.1.23</ecNumber>
    </recommendedName>
    <alternativeName>
        <fullName evidence="6 7">Lactase</fullName>
    </alternativeName>
</protein>
<dbReference type="Pfam" id="PF02836">
    <property type="entry name" value="Glyco_hydro_2_C"/>
    <property type="match status" value="1"/>
</dbReference>
<dbReference type="EMBL" id="CP040017">
    <property type="protein sequence ID" value="QCP10796.1"/>
    <property type="molecule type" value="Genomic_DNA"/>
</dbReference>
<dbReference type="Gene3D" id="2.60.40.10">
    <property type="entry name" value="Immunoglobulins"/>
    <property type="match status" value="2"/>
</dbReference>
<dbReference type="PROSITE" id="PS00608">
    <property type="entry name" value="GLYCOSYL_HYDROL_F2_2"/>
    <property type="match status" value="1"/>
</dbReference>
<keyword evidence="4 7" id="KW-0378">Hydrolase</keyword>
<dbReference type="PANTHER" id="PTHR46323">
    <property type="entry name" value="BETA-GALACTOSIDASE"/>
    <property type="match status" value="1"/>
</dbReference>
<dbReference type="Gene3D" id="2.70.98.10">
    <property type="match status" value="1"/>
</dbReference>
<evidence type="ECO:0000256" key="3">
    <source>
        <dbReference type="ARBA" id="ARBA00012756"/>
    </source>
</evidence>
<dbReference type="InterPro" id="IPR050347">
    <property type="entry name" value="Bact_Beta-galactosidase"/>
</dbReference>
<evidence type="ECO:0000259" key="8">
    <source>
        <dbReference type="SMART" id="SM01038"/>
    </source>
</evidence>
<dbReference type="InterPro" id="IPR014718">
    <property type="entry name" value="GH-type_carb-bd"/>
</dbReference>
<dbReference type="EC" id="3.2.1.23" evidence="3 7"/>
<dbReference type="InterPro" id="IPR013783">
    <property type="entry name" value="Ig-like_fold"/>
</dbReference>
<dbReference type="InterPro" id="IPR017853">
    <property type="entry name" value="GH"/>
</dbReference>
<organism evidence="9 10">
    <name type="scientific">Pseudoduganella umbonata</name>
    <dbReference type="NCBI Taxonomy" id="864828"/>
    <lineage>
        <taxon>Bacteria</taxon>
        <taxon>Pseudomonadati</taxon>
        <taxon>Pseudomonadota</taxon>
        <taxon>Betaproteobacteria</taxon>
        <taxon>Burkholderiales</taxon>
        <taxon>Oxalobacteraceae</taxon>
        <taxon>Telluria group</taxon>
        <taxon>Pseudoduganella</taxon>
    </lineage>
</organism>
<comment type="catalytic activity">
    <reaction evidence="1 7">
        <text>Hydrolysis of terminal non-reducing beta-D-galactose residues in beta-D-galactosides.</text>
        <dbReference type="EC" id="3.2.1.23"/>
    </reaction>
</comment>
<dbReference type="InterPro" id="IPR032312">
    <property type="entry name" value="LacZ_4"/>
</dbReference>
<evidence type="ECO:0000256" key="1">
    <source>
        <dbReference type="ARBA" id="ARBA00001412"/>
    </source>
</evidence>
<evidence type="ECO:0000256" key="4">
    <source>
        <dbReference type="ARBA" id="ARBA00022801"/>
    </source>
</evidence>
<dbReference type="Gene3D" id="3.20.20.80">
    <property type="entry name" value="Glycosidases"/>
    <property type="match status" value="1"/>
</dbReference>
<dbReference type="InterPro" id="IPR008979">
    <property type="entry name" value="Galactose-bd-like_sf"/>
</dbReference>
<dbReference type="SUPFAM" id="SSF49785">
    <property type="entry name" value="Galactose-binding domain-like"/>
    <property type="match status" value="1"/>
</dbReference>
<dbReference type="InterPro" id="IPR023232">
    <property type="entry name" value="Glyco_hydro_2_AS"/>
</dbReference>
<dbReference type="SUPFAM" id="SSF51445">
    <property type="entry name" value="(Trans)glycosidases"/>
    <property type="match status" value="1"/>
</dbReference>
<dbReference type="Pfam" id="PF16353">
    <property type="entry name" value="LacZ_4"/>
    <property type="match status" value="1"/>
</dbReference>
<dbReference type="InterPro" id="IPR036156">
    <property type="entry name" value="Beta-gal/glucu_dom_sf"/>
</dbReference>
<evidence type="ECO:0000256" key="2">
    <source>
        <dbReference type="ARBA" id="ARBA00007401"/>
    </source>
</evidence>
<dbReference type="InterPro" id="IPR006103">
    <property type="entry name" value="Glyco_hydro_2_cat"/>
</dbReference>
<sequence>MRPRATFIRPPMNTRQRTVPAFLLVFLLVFLLATPFSDTLAGTPAIAAEAHAPRDPAFIRSLNGDWAFRYVPGLEAGGDAGFVAPQFDVARWDTIAVPANWELKGFAEPSYADELKEGLGLYRRTFAVPPDWRGRRTFLRFEGVAFGYEVWVNGTKAGESTASAFNRHTFDVTELLRDGGDNVLAVRVTTRPHGFEFDLNDDWSLSGIYRDVTLFSVPETHVRDLAATTKLGAGGAAELTVAVALSRPDGDVRAQLYGPDGRLAGEAALARSGEQGNAGTIRVAKPSLWTAETPSLYRLRVTVSAGGKPVHVIEERVGLREVSIANGVLLLNGRPIKMRGVNHHDLEPRHGRAITVEQMRRDIELMKKGNVNYLRTSHYPPDPRLLELCDELGMYVMDEVSIGHGEKNLEKPEYRANILARVAPTIGRDKNRPSVLVWSIGNENPITEAELEAARLAKSLDPSRPVTIPKIGSYFAANHGKIPASVELHAPHYPTNARMADYAAKLDRPTIFTEYAHALGLATDRIQDQWDIIQKHPVFAGGSIWHFMDQGILRNSAQPVDTGKPTQLVWLNEQQYFDTHGLDGADGVTYADRTPQSDFWQMRKVYAPVQIAERQAAVRPGRQLVALTVENRHDFRSLAGITLHWALRRNGKAVQQGKAAPKAPARGTETVRIPVEIPADAAGDVLALEVRAVDEAGMQVNERVVRLDLPSASLHRALDGELASPAGEALRVGETHAEFKVTAAQWILTVGRHSGNLTITDRDGRVLVAGLYPHTGRRPTMAEQLNGKEGGLWHATALTALQQAKVILTREGNGVQVEVAGRYPKPGADDEALAGGYRLDIDANGAIAVRYAFRLDHAKGTLSEAGLSIAAPASLGEFRWIGQGPHAGYPGKDRLNEFGLFHLNEADLRFRGNRRETEVAALTTAAGAGFVVAMPAGDVAVEREGGRILVSHNALIGSLGNKLTKPEVALPVAGIAEIAGTFRLYPVSPAWPAPLARWFGKPAGATDVYRPFHHSYDQ</sequence>
<dbReference type="InterPro" id="IPR006104">
    <property type="entry name" value="Glyco_hydro_2_N"/>
</dbReference>
<evidence type="ECO:0000313" key="10">
    <source>
        <dbReference type="Proteomes" id="UP000298763"/>
    </source>
</evidence>
<comment type="similarity">
    <text evidence="2 7">Belongs to the glycosyl hydrolase 2 family.</text>
</comment>
<dbReference type="Pfam" id="PF02929">
    <property type="entry name" value="Bgal_small_N"/>
    <property type="match status" value="1"/>
</dbReference>
<dbReference type="Proteomes" id="UP000298763">
    <property type="component" value="Chromosome"/>
</dbReference>
<dbReference type="InterPro" id="IPR006102">
    <property type="entry name" value="Ig-like_GH2"/>
</dbReference>
<dbReference type="Gene3D" id="2.60.120.260">
    <property type="entry name" value="Galactose-binding domain-like"/>
    <property type="match status" value="1"/>
</dbReference>
<proteinExistence type="inferred from homology"/>
<reference evidence="9 10" key="1">
    <citation type="submission" date="2019-05" db="EMBL/GenBank/DDBJ databases">
        <title>Draft Genome Sequences of Six Type Strains of the Genus Massilia.</title>
        <authorList>
            <person name="Miess H."/>
            <person name="Frediansyhah A."/>
            <person name="Gross H."/>
        </authorList>
    </citation>
    <scope>NUCLEOTIDE SEQUENCE [LARGE SCALE GENOMIC DNA]</scope>
    <source>
        <strain evidence="9 10">DSMZ 26121</strain>
    </source>
</reference>
<evidence type="ECO:0000313" key="9">
    <source>
        <dbReference type="EMBL" id="QCP10796.1"/>
    </source>
</evidence>
<keyword evidence="10" id="KW-1185">Reference proteome</keyword>
<dbReference type="InterPro" id="IPR011013">
    <property type="entry name" value="Gal_mutarotase_sf_dom"/>
</dbReference>
<dbReference type="InterPro" id="IPR006101">
    <property type="entry name" value="Glyco_hydro_2"/>
</dbReference>
<dbReference type="InterPro" id="IPR004199">
    <property type="entry name" value="B-gal_small/dom_5"/>
</dbReference>
<dbReference type="PROSITE" id="PS00719">
    <property type="entry name" value="GLYCOSYL_HYDROL_F2_1"/>
    <property type="match status" value="1"/>
</dbReference>
<evidence type="ECO:0000256" key="7">
    <source>
        <dbReference type="RuleBase" id="RU361154"/>
    </source>
</evidence>
<accession>A0ABX5UKD2</accession>
<evidence type="ECO:0000256" key="6">
    <source>
        <dbReference type="ARBA" id="ARBA00032230"/>
    </source>
</evidence>
<dbReference type="PANTHER" id="PTHR46323:SF2">
    <property type="entry name" value="BETA-GALACTOSIDASE"/>
    <property type="match status" value="1"/>
</dbReference>
<dbReference type="SMART" id="SM01038">
    <property type="entry name" value="Bgal_small_N"/>
    <property type="match status" value="1"/>
</dbReference>